<feature type="compositionally biased region" description="Gly residues" evidence="1">
    <location>
        <begin position="479"/>
        <end position="493"/>
    </location>
</feature>
<accession>A0A6H5G3L7</accession>
<protein>
    <recommendedName>
        <fullName evidence="4">Ankyrin repeat domain-containing protein 12</fullName>
    </recommendedName>
</protein>
<feature type="region of interest" description="Disordered" evidence="1">
    <location>
        <begin position="1"/>
        <end position="79"/>
    </location>
</feature>
<keyword evidence="3" id="KW-1185">Reference proteome</keyword>
<feature type="compositionally biased region" description="Low complexity" evidence="1">
    <location>
        <begin position="20"/>
        <end position="29"/>
    </location>
</feature>
<evidence type="ECO:0000256" key="1">
    <source>
        <dbReference type="SAM" id="MobiDB-lite"/>
    </source>
</evidence>
<dbReference type="AlphaFoldDB" id="A0A6H5G3L7"/>
<feature type="compositionally biased region" description="Low complexity" evidence="1">
    <location>
        <begin position="70"/>
        <end position="79"/>
    </location>
</feature>
<dbReference type="Proteomes" id="UP000479000">
    <property type="component" value="Unassembled WGS sequence"/>
</dbReference>
<organism evidence="2 3">
    <name type="scientific">Nesidiocoris tenuis</name>
    <dbReference type="NCBI Taxonomy" id="355587"/>
    <lineage>
        <taxon>Eukaryota</taxon>
        <taxon>Metazoa</taxon>
        <taxon>Ecdysozoa</taxon>
        <taxon>Arthropoda</taxon>
        <taxon>Hexapoda</taxon>
        <taxon>Insecta</taxon>
        <taxon>Pterygota</taxon>
        <taxon>Neoptera</taxon>
        <taxon>Paraneoptera</taxon>
        <taxon>Hemiptera</taxon>
        <taxon>Heteroptera</taxon>
        <taxon>Panheteroptera</taxon>
        <taxon>Cimicomorpha</taxon>
        <taxon>Miridae</taxon>
        <taxon>Dicyphina</taxon>
        <taxon>Nesidiocoris</taxon>
    </lineage>
</organism>
<feature type="compositionally biased region" description="Basic and acidic residues" evidence="1">
    <location>
        <begin position="129"/>
        <end position="140"/>
    </location>
</feature>
<feature type="compositionally biased region" description="Basic and acidic residues" evidence="1">
    <location>
        <begin position="354"/>
        <end position="371"/>
    </location>
</feature>
<feature type="compositionally biased region" description="Low complexity" evidence="1">
    <location>
        <begin position="417"/>
        <end position="435"/>
    </location>
</feature>
<reference evidence="2 3" key="1">
    <citation type="submission" date="2020-02" db="EMBL/GenBank/DDBJ databases">
        <authorList>
            <person name="Ferguson B K."/>
        </authorList>
    </citation>
    <scope>NUCLEOTIDE SEQUENCE [LARGE SCALE GENOMIC DNA]</scope>
</reference>
<feature type="compositionally biased region" description="Low complexity" evidence="1">
    <location>
        <begin position="325"/>
        <end position="335"/>
    </location>
</feature>
<evidence type="ECO:0008006" key="4">
    <source>
        <dbReference type="Google" id="ProtNLM"/>
    </source>
</evidence>
<dbReference type="PANTHER" id="PTHR24149">
    <property type="entry name" value="ANKYRIN REPEAT DOMAIN-CONTAINING PROTEIN 12"/>
    <property type="match status" value="1"/>
</dbReference>
<feature type="compositionally biased region" description="Basic residues" evidence="1">
    <location>
        <begin position="30"/>
        <end position="46"/>
    </location>
</feature>
<gene>
    <name evidence="2" type="ORF">NTEN_LOCUS3593</name>
</gene>
<dbReference type="OrthoDB" id="5806726at2759"/>
<dbReference type="InterPro" id="IPR053210">
    <property type="entry name" value="ANKRD12"/>
</dbReference>
<dbReference type="PANTHER" id="PTHR24149:SF14">
    <property type="entry name" value="ANKYRIN REPEAT DOMAIN 12"/>
    <property type="match status" value="1"/>
</dbReference>
<dbReference type="EMBL" id="CADCXU010005661">
    <property type="protein sequence ID" value="CAA9997277.1"/>
    <property type="molecule type" value="Genomic_DNA"/>
</dbReference>
<evidence type="ECO:0000313" key="2">
    <source>
        <dbReference type="EMBL" id="CAA9997277.1"/>
    </source>
</evidence>
<feature type="compositionally biased region" description="Gly residues" evidence="1">
    <location>
        <begin position="312"/>
        <end position="324"/>
    </location>
</feature>
<feature type="region of interest" description="Disordered" evidence="1">
    <location>
        <begin position="93"/>
        <end position="533"/>
    </location>
</feature>
<evidence type="ECO:0000313" key="3">
    <source>
        <dbReference type="Proteomes" id="UP000479000"/>
    </source>
</evidence>
<feature type="compositionally biased region" description="Low complexity" evidence="1">
    <location>
        <begin position="372"/>
        <end position="384"/>
    </location>
</feature>
<feature type="compositionally biased region" description="Polar residues" evidence="1">
    <location>
        <begin position="187"/>
        <end position="196"/>
    </location>
</feature>
<feature type="compositionally biased region" description="Low complexity" evidence="1">
    <location>
        <begin position="494"/>
        <end position="533"/>
    </location>
</feature>
<sequence>MGVSGSNTGGARPAAYPPSGQYRAAGGPARRQRASRLRGRAGRQKWRTATPSAASARSVRSRTSRPPGPAAGSSAAQERAIAAERAIPVVSYIKHPSRESRTPASEIMIRPSLSDKCGGSPRVTLRIHQLKEKREKKNSQELDTYSGSMESGKGAEESGGGSAKETSSADESAGGDRISSADKDSPNAISGVTSAPTPAAENAGSMAASSDVPADEKAGDAASATVAGVKRSHSTEDESNGSAGGAPGEDGKKRRRKEDKGKNGSGRHHLPYVVSAPPEASEAPPLPQPPTSASPNDECKDDRPGSGSEESAGGGTSIGGGVSGGIAAAGAAPPGAGSGRGHQRVLRSHRGKKGSGEGRSKDKDKDKDKDSNSNSGSATSSPAGMGEVASPRQVSPVPGACSEVASEGEDKPASEKTSGATTTGGVVTGSETPSGREGSNSDAEKTATPPPPPPQELHPRKRKIRPREQQAVPPSANSGGSGGAPVAGVGTAGANGSVPGNATTGGTNSGVTSSSSSVGSSGPGSDSGADASLGGPIGTSAALESITNSYQLFLNIRKQIERKRKGLFPVQPKPPQGFKDYLMNRCTYVLANNNSNRVPPPSNKPPPDLPAGIKELFQQQEKERHRLLMQHVIEKEKLVLSVEQEILRVHGRAARALANQALPFSACTILRDEEVYSAITPEQEEKDRNARSRYNGRLFISWLQDVDDKWEKIKEAMLLRHHNEAESLHAVQKMDWEWKMKELGLCEMKSTPVIDETHVPVVHVSDDFDLLPA</sequence>
<dbReference type="GO" id="GO:0005654">
    <property type="term" value="C:nucleoplasm"/>
    <property type="evidence" value="ECO:0007669"/>
    <property type="project" value="TreeGrafter"/>
</dbReference>
<feature type="compositionally biased region" description="Basic residues" evidence="1">
    <location>
        <begin position="341"/>
        <end position="353"/>
    </location>
</feature>
<name>A0A6H5G3L7_9HEMI</name>
<proteinExistence type="predicted"/>
<feature type="compositionally biased region" description="Low complexity" evidence="1">
    <location>
        <begin position="47"/>
        <end position="58"/>
    </location>
</feature>